<evidence type="ECO:0000256" key="14">
    <source>
        <dbReference type="SAM" id="Phobius"/>
    </source>
</evidence>
<feature type="transmembrane region" description="Helical" evidence="14">
    <location>
        <begin position="12"/>
        <end position="37"/>
    </location>
</feature>
<comment type="catalytic activity">
    <reaction evidence="1">
        <text>ATP + protein L-histidine = ADP + protein N-phospho-L-histidine.</text>
        <dbReference type="EC" id="2.7.13.3"/>
    </reaction>
</comment>
<dbReference type="InterPro" id="IPR036097">
    <property type="entry name" value="HisK_dim/P_sf"/>
</dbReference>
<dbReference type="Gene3D" id="1.10.287.130">
    <property type="match status" value="1"/>
</dbReference>
<keyword evidence="18" id="KW-1185">Reference proteome</keyword>
<evidence type="ECO:0000313" key="17">
    <source>
        <dbReference type="EMBL" id="MDH8677771.1"/>
    </source>
</evidence>
<keyword evidence="9" id="KW-0902">Two-component regulatory system</keyword>
<comment type="subcellular location">
    <subcellularLocation>
        <location evidence="2">Membrane</location>
        <topology evidence="2">Multi-pass membrane protein</topology>
    </subcellularLocation>
</comment>
<keyword evidence="6 14" id="KW-0812">Transmembrane</keyword>
<evidence type="ECO:0000256" key="1">
    <source>
        <dbReference type="ARBA" id="ARBA00000085"/>
    </source>
</evidence>
<dbReference type="SUPFAM" id="SSF47384">
    <property type="entry name" value="Homodimeric domain of signal transducing histidine kinase"/>
    <property type="match status" value="1"/>
</dbReference>
<dbReference type="CDD" id="cd06225">
    <property type="entry name" value="HAMP"/>
    <property type="match status" value="1"/>
</dbReference>
<dbReference type="GO" id="GO:0016301">
    <property type="term" value="F:kinase activity"/>
    <property type="evidence" value="ECO:0007669"/>
    <property type="project" value="UniProtKB-KW"/>
</dbReference>
<evidence type="ECO:0000256" key="5">
    <source>
        <dbReference type="ARBA" id="ARBA00022679"/>
    </source>
</evidence>
<keyword evidence="8 14" id="KW-1133">Transmembrane helix</keyword>
<evidence type="ECO:0000256" key="12">
    <source>
        <dbReference type="ARBA" id="ARBA00037219"/>
    </source>
</evidence>
<dbReference type="InterPro" id="IPR003661">
    <property type="entry name" value="HisK_dim/P_dom"/>
</dbReference>
<dbReference type="EC" id="2.7.13.3" evidence="3"/>
<evidence type="ECO:0000256" key="10">
    <source>
        <dbReference type="ARBA" id="ARBA00023026"/>
    </source>
</evidence>
<proteinExistence type="predicted"/>
<name>A0ABT6NBK1_9FIRM</name>
<organism evidence="17 18">
    <name type="scientific">Fusibacter bizertensis</name>
    <dbReference type="NCBI Taxonomy" id="1488331"/>
    <lineage>
        <taxon>Bacteria</taxon>
        <taxon>Bacillati</taxon>
        <taxon>Bacillota</taxon>
        <taxon>Clostridia</taxon>
        <taxon>Eubacteriales</taxon>
        <taxon>Eubacteriales Family XII. Incertae Sedis</taxon>
        <taxon>Fusibacter</taxon>
    </lineage>
</organism>
<sequence length="450" mass="51580">MKRIRLKSIYTKFILIISIVLMLSSTLALSIVSGYTIQLLYNPLVKMMDNKVSELKRMSDEFDIPPENFVSLADNSFMMVKFYETKEALLDDNEVVSKDVIDAIDAGEISKYYPEKFIHRKMSLYLITRIDEKWVMIHPVINSEVFTEVGNALRQALLLSMIFTILLMLIVLKRLVKPLKKLTRATQKVAEGNFEVEVSYKSEDEMGQLVANFNTMVMELQNMEYLRKDFVSSVSHEFKTPIASIGGFAKILKTDGLNSEQRKEYAQIIISETERLSKLSSNLLRLSSLENQSIIDRTQFFDLDEQIRRVVVLLEPGWGRKHLELELELSKIRFYADEELFQQVWINLIENAIKFSRDSGKLIIRASVISEQVKVFIEDTGMGMTESTVQRIFEKFYQGDSAHKTEGSGLGLSIVKRIIDLYNGKIEIHSEVGVGTRVVVSVPIVKNNEL</sequence>
<evidence type="ECO:0000256" key="2">
    <source>
        <dbReference type="ARBA" id="ARBA00004141"/>
    </source>
</evidence>
<evidence type="ECO:0000256" key="6">
    <source>
        <dbReference type="ARBA" id="ARBA00022692"/>
    </source>
</evidence>
<dbReference type="Proteomes" id="UP001158045">
    <property type="component" value="Unassembled WGS sequence"/>
</dbReference>
<keyword evidence="5" id="KW-0808">Transferase</keyword>
<dbReference type="PANTHER" id="PTHR45528">
    <property type="entry name" value="SENSOR HISTIDINE KINASE CPXA"/>
    <property type="match status" value="1"/>
</dbReference>
<protein>
    <recommendedName>
        <fullName evidence="13">Heme sensor protein HssS</fullName>
        <ecNumber evidence="3">2.7.13.3</ecNumber>
    </recommendedName>
</protein>
<dbReference type="RefSeq" id="WP_281093593.1">
    <property type="nucleotide sequence ID" value="NZ_JARYZI010000003.1"/>
</dbReference>
<feature type="domain" description="HAMP" evidence="16">
    <location>
        <begin position="173"/>
        <end position="225"/>
    </location>
</feature>
<dbReference type="SMART" id="SM00304">
    <property type="entry name" value="HAMP"/>
    <property type="match status" value="1"/>
</dbReference>
<reference evidence="17 18" key="1">
    <citation type="submission" date="2023-04" db="EMBL/GenBank/DDBJ databases">
        <title>Fusibacter bizertensis strain WBS, isolated from littoral bottom sediments of the Arctic seas - biochemical and genomic analysis.</title>
        <authorList>
            <person name="Brioukhanov A.L."/>
        </authorList>
    </citation>
    <scope>NUCLEOTIDE SEQUENCE [LARGE SCALE GENOMIC DNA]</scope>
    <source>
        <strain evidence="17 18">WBS</strain>
    </source>
</reference>
<evidence type="ECO:0000313" key="18">
    <source>
        <dbReference type="Proteomes" id="UP001158045"/>
    </source>
</evidence>
<evidence type="ECO:0000259" key="16">
    <source>
        <dbReference type="PROSITE" id="PS50885"/>
    </source>
</evidence>
<evidence type="ECO:0000259" key="15">
    <source>
        <dbReference type="PROSITE" id="PS50109"/>
    </source>
</evidence>
<dbReference type="InterPro" id="IPR036890">
    <property type="entry name" value="HATPase_C_sf"/>
</dbReference>
<dbReference type="Gene3D" id="6.10.340.10">
    <property type="match status" value="1"/>
</dbReference>
<accession>A0ABT6NBK1</accession>
<dbReference type="SUPFAM" id="SSF158472">
    <property type="entry name" value="HAMP domain-like"/>
    <property type="match status" value="1"/>
</dbReference>
<dbReference type="InterPro" id="IPR050398">
    <property type="entry name" value="HssS/ArlS-like"/>
</dbReference>
<dbReference type="SMART" id="SM00388">
    <property type="entry name" value="HisKA"/>
    <property type="match status" value="1"/>
</dbReference>
<dbReference type="PROSITE" id="PS50109">
    <property type="entry name" value="HIS_KIN"/>
    <property type="match status" value="1"/>
</dbReference>
<dbReference type="PROSITE" id="PS50885">
    <property type="entry name" value="HAMP"/>
    <property type="match status" value="1"/>
</dbReference>
<evidence type="ECO:0000256" key="9">
    <source>
        <dbReference type="ARBA" id="ARBA00023012"/>
    </source>
</evidence>
<dbReference type="InterPro" id="IPR004358">
    <property type="entry name" value="Sig_transdc_His_kin-like_C"/>
</dbReference>
<dbReference type="InterPro" id="IPR005467">
    <property type="entry name" value="His_kinase_dom"/>
</dbReference>
<dbReference type="SUPFAM" id="SSF55874">
    <property type="entry name" value="ATPase domain of HSP90 chaperone/DNA topoisomerase II/histidine kinase"/>
    <property type="match status" value="1"/>
</dbReference>
<dbReference type="PANTHER" id="PTHR45528:SF11">
    <property type="entry name" value="HISTIDINE KINASE"/>
    <property type="match status" value="1"/>
</dbReference>
<dbReference type="CDD" id="cd00082">
    <property type="entry name" value="HisKA"/>
    <property type="match status" value="1"/>
</dbReference>
<keyword evidence="7 17" id="KW-0418">Kinase</keyword>
<feature type="domain" description="Histidine kinase" evidence="15">
    <location>
        <begin position="233"/>
        <end position="446"/>
    </location>
</feature>
<comment type="function">
    <text evidence="12">Member of the two-component regulatory system HssS/HssR involved in intracellular heme homeostasis and tempering of staphylococcal virulence. HssS functions as a heme sensor histidine kinase which is autophosphorylated at a histidine residue and transfers its phosphate group to an aspartate residue of HssR. HssR/HssS activates the expression of hrtAB, an efflux pump, in response to extracellular heme, hemin, hemoglobin or blood.</text>
</comment>
<dbReference type="InterPro" id="IPR003660">
    <property type="entry name" value="HAMP_dom"/>
</dbReference>
<dbReference type="PRINTS" id="PR00344">
    <property type="entry name" value="BCTRLSENSOR"/>
</dbReference>
<comment type="caution">
    <text evidence="17">The sequence shown here is derived from an EMBL/GenBank/DDBJ whole genome shotgun (WGS) entry which is preliminary data.</text>
</comment>
<dbReference type="CDD" id="cd00075">
    <property type="entry name" value="HATPase"/>
    <property type="match status" value="1"/>
</dbReference>
<dbReference type="Pfam" id="PF00512">
    <property type="entry name" value="HisKA"/>
    <property type="match status" value="1"/>
</dbReference>
<evidence type="ECO:0000256" key="3">
    <source>
        <dbReference type="ARBA" id="ARBA00012438"/>
    </source>
</evidence>
<evidence type="ECO:0000256" key="7">
    <source>
        <dbReference type="ARBA" id="ARBA00022777"/>
    </source>
</evidence>
<evidence type="ECO:0000256" key="11">
    <source>
        <dbReference type="ARBA" id="ARBA00023136"/>
    </source>
</evidence>
<dbReference type="Pfam" id="PF02518">
    <property type="entry name" value="HATPase_c"/>
    <property type="match status" value="1"/>
</dbReference>
<keyword evidence="4" id="KW-0597">Phosphoprotein</keyword>
<dbReference type="InterPro" id="IPR003594">
    <property type="entry name" value="HATPase_dom"/>
</dbReference>
<evidence type="ECO:0000256" key="13">
    <source>
        <dbReference type="ARBA" id="ARBA00040841"/>
    </source>
</evidence>
<dbReference type="EMBL" id="JARYZI010000003">
    <property type="protein sequence ID" value="MDH8677771.1"/>
    <property type="molecule type" value="Genomic_DNA"/>
</dbReference>
<evidence type="ECO:0000256" key="8">
    <source>
        <dbReference type="ARBA" id="ARBA00022989"/>
    </source>
</evidence>
<keyword evidence="11 14" id="KW-0472">Membrane</keyword>
<dbReference type="Gene3D" id="3.30.565.10">
    <property type="entry name" value="Histidine kinase-like ATPase, C-terminal domain"/>
    <property type="match status" value="1"/>
</dbReference>
<gene>
    <name evidence="17" type="ORF">QE109_06410</name>
</gene>
<evidence type="ECO:0000256" key="4">
    <source>
        <dbReference type="ARBA" id="ARBA00022553"/>
    </source>
</evidence>
<dbReference type="SMART" id="SM00387">
    <property type="entry name" value="HATPase_c"/>
    <property type="match status" value="1"/>
</dbReference>
<keyword evidence="10" id="KW-0843">Virulence</keyword>
<dbReference type="Pfam" id="PF00672">
    <property type="entry name" value="HAMP"/>
    <property type="match status" value="1"/>
</dbReference>